<keyword evidence="4 6" id="KW-0862">Zinc</keyword>
<reference evidence="9 10" key="1">
    <citation type="submission" date="2019-08" db="EMBL/GenBank/DDBJ databases">
        <title>Draft genome for granaticin producer strain Streptomyces parvus C05.</title>
        <authorList>
            <person name="Gonzalez-Pimentel J.L."/>
        </authorList>
    </citation>
    <scope>NUCLEOTIDE SEQUENCE [LARGE SCALE GENOMIC DNA]</scope>
    <source>
        <strain evidence="9 10">C05</strain>
    </source>
</reference>
<accession>A0A5D4JNW0</accession>
<feature type="transmembrane region" description="Helical" evidence="7">
    <location>
        <begin position="37"/>
        <end position="57"/>
    </location>
</feature>
<dbReference type="GO" id="GO:0004222">
    <property type="term" value="F:metalloendopeptidase activity"/>
    <property type="evidence" value="ECO:0007669"/>
    <property type="project" value="InterPro"/>
</dbReference>
<feature type="transmembrane region" description="Helical" evidence="7">
    <location>
        <begin position="276"/>
        <end position="298"/>
    </location>
</feature>
<comment type="cofactor">
    <cofactor evidence="6">
        <name>Zn(2+)</name>
        <dbReference type="ChEBI" id="CHEBI:29105"/>
    </cofactor>
    <text evidence="6">Binds 1 zinc ion per subunit.</text>
</comment>
<dbReference type="RefSeq" id="WP_148901103.1">
    <property type="nucleotide sequence ID" value="NZ_VSZQ01000001.1"/>
</dbReference>
<evidence type="ECO:0000256" key="5">
    <source>
        <dbReference type="ARBA" id="ARBA00023049"/>
    </source>
</evidence>
<keyword evidence="5 6" id="KW-0482">Metalloprotease</keyword>
<gene>
    <name evidence="9" type="ORF">FY004_00265</name>
</gene>
<dbReference type="AlphaFoldDB" id="A0A5D4JNW0"/>
<evidence type="ECO:0000256" key="1">
    <source>
        <dbReference type="ARBA" id="ARBA00022670"/>
    </source>
</evidence>
<evidence type="ECO:0000313" key="9">
    <source>
        <dbReference type="EMBL" id="TYR66546.1"/>
    </source>
</evidence>
<keyword evidence="7" id="KW-0812">Transmembrane</keyword>
<keyword evidence="10" id="KW-1185">Reference proteome</keyword>
<keyword evidence="7" id="KW-0472">Membrane</keyword>
<evidence type="ECO:0000256" key="6">
    <source>
        <dbReference type="RuleBase" id="RU003983"/>
    </source>
</evidence>
<comment type="caution">
    <text evidence="9">The sequence shown here is derived from an EMBL/GenBank/DDBJ whole genome shotgun (WGS) entry which is preliminary data.</text>
</comment>
<dbReference type="EMBL" id="VSZQ01000001">
    <property type="protein sequence ID" value="TYR66546.1"/>
    <property type="molecule type" value="Genomic_DNA"/>
</dbReference>
<evidence type="ECO:0000256" key="2">
    <source>
        <dbReference type="ARBA" id="ARBA00022723"/>
    </source>
</evidence>
<dbReference type="PANTHER" id="PTHR34978">
    <property type="entry name" value="POSSIBLE SENSOR-TRANSDUCER PROTEIN BLAR"/>
    <property type="match status" value="1"/>
</dbReference>
<keyword evidence="1 6" id="KW-0645">Protease</keyword>
<dbReference type="GO" id="GO:0006508">
    <property type="term" value="P:proteolysis"/>
    <property type="evidence" value="ECO:0007669"/>
    <property type="project" value="UniProtKB-KW"/>
</dbReference>
<dbReference type="CDD" id="cd07326">
    <property type="entry name" value="M56_BlaR1_MecR1_like"/>
    <property type="match status" value="1"/>
</dbReference>
<proteinExistence type="inferred from homology"/>
<evidence type="ECO:0000256" key="7">
    <source>
        <dbReference type="SAM" id="Phobius"/>
    </source>
</evidence>
<evidence type="ECO:0000259" key="8">
    <source>
        <dbReference type="Pfam" id="PF01435"/>
    </source>
</evidence>
<protein>
    <submittedName>
        <fullName evidence="9">M56 family metallopeptidase</fullName>
    </submittedName>
</protein>
<dbReference type="Pfam" id="PF01435">
    <property type="entry name" value="Peptidase_M48"/>
    <property type="match status" value="1"/>
</dbReference>
<keyword evidence="2" id="KW-0479">Metal-binding</keyword>
<comment type="similarity">
    <text evidence="6">Belongs to the peptidase M48 family.</text>
</comment>
<feature type="transmembrane region" description="Helical" evidence="7">
    <location>
        <begin position="94"/>
        <end position="113"/>
    </location>
</feature>
<dbReference type="PANTHER" id="PTHR34978:SF3">
    <property type="entry name" value="SLR0241 PROTEIN"/>
    <property type="match status" value="1"/>
</dbReference>
<organism evidence="9 10">
    <name type="scientific">Streptomyces parvus</name>
    <dbReference type="NCBI Taxonomy" id="66428"/>
    <lineage>
        <taxon>Bacteria</taxon>
        <taxon>Bacillati</taxon>
        <taxon>Actinomycetota</taxon>
        <taxon>Actinomycetes</taxon>
        <taxon>Kitasatosporales</taxon>
        <taxon>Streptomycetaceae</taxon>
        <taxon>Streptomyces</taxon>
    </lineage>
</organism>
<dbReference type="Gene3D" id="3.30.2010.10">
    <property type="entry name" value="Metalloproteases ('zincins'), catalytic domain"/>
    <property type="match status" value="1"/>
</dbReference>
<dbReference type="InterPro" id="IPR052173">
    <property type="entry name" value="Beta-lactam_resp_regulator"/>
</dbReference>
<feature type="domain" description="Peptidase M48" evidence="8">
    <location>
        <begin position="123"/>
        <end position="199"/>
    </location>
</feature>
<dbReference type="InterPro" id="IPR001915">
    <property type="entry name" value="Peptidase_M48"/>
</dbReference>
<evidence type="ECO:0000256" key="3">
    <source>
        <dbReference type="ARBA" id="ARBA00022801"/>
    </source>
</evidence>
<keyword evidence="7" id="KW-1133">Transmembrane helix</keyword>
<evidence type="ECO:0000256" key="4">
    <source>
        <dbReference type="ARBA" id="ARBA00022833"/>
    </source>
</evidence>
<evidence type="ECO:0000313" key="10">
    <source>
        <dbReference type="Proteomes" id="UP000323242"/>
    </source>
</evidence>
<name>A0A5D4JNW0_9ACTN</name>
<dbReference type="Proteomes" id="UP000323242">
    <property type="component" value="Unassembled WGS sequence"/>
</dbReference>
<keyword evidence="3 6" id="KW-0378">Hydrolase</keyword>
<sequence>MNAAPALIGYAAAIGCVAPQAMLRSSWPHRAPALAASVWHALAVSFAISAALAAYQLVSPTEHLHAGLVVILHSCGVVLSMGTGDPNTADLMAIALPVAVLLALILSFAFHVARGRRARSRHRSVLDMVGRHCGQLHATVIEHASPAAYCLPGRRARIVVSEGAVQLLSAAQLDAVLEHERAHIVGRHHLVFAAAEAFASVFGRVPLARHVKEQTAILLEMIADDRALRRHSHDVLASAMYEMAAAHAPKGAFAAGGHSVSVRIQRLLGPRREAHPALWGCVAAAAVAVPLLPLLMAFCSPGHA</sequence>
<dbReference type="GO" id="GO:0046872">
    <property type="term" value="F:metal ion binding"/>
    <property type="evidence" value="ECO:0007669"/>
    <property type="project" value="UniProtKB-KW"/>
</dbReference>